<gene>
    <name evidence="15" type="primary">PFA4_1</name>
    <name evidence="11" type="synonym">PFA4</name>
    <name evidence="15" type="ORF">EC973_006253</name>
</gene>
<comment type="caution">
    <text evidence="15">The sequence shown here is derived from an EMBL/GenBank/DDBJ whole genome shotgun (WGS) entry which is preliminary data.</text>
</comment>
<dbReference type="EC" id="2.3.1.225" evidence="11"/>
<feature type="transmembrane region" description="Helical" evidence="11 12">
    <location>
        <begin position="179"/>
        <end position="205"/>
    </location>
</feature>
<evidence type="ECO:0000313" key="15">
    <source>
        <dbReference type="EMBL" id="KAF7728312.1"/>
    </source>
</evidence>
<feature type="active site" description="S-palmitoyl cysteine intermediate" evidence="11">
    <location>
        <position position="121"/>
    </location>
</feature>
<feature type="region of interest" description="Disordered" evidence="13">
    <location>
        <begin position="360"/>
        <end position="406"/>
    </location>
</feature>
<evidence type="ECO:0000256" key="11">
    <source>
        <dbReference type="HAMAP-Rule" id="MF_03199"/>
    </source>
</evidence>
<sequence>MLEAIPGRVFVVGVCLLITTIAYSSQIMIFAPALGENWIIVLTPLNLLVLMVYYNYYLAITTDPGNVPVGWEPPSSLILAKDITVGIAGPRFCKSCNIYKPPRSHHCRYCKRCVLKMDHHCPWINNCVGYRNYNHFLRFVFYVDFACAYVVGLLIWRVRSIMDDIRHFRFDAEPSMTEVIFMVINFVLASVVLFCVGILSIYHLYCLARNQSTIEAWERGKVESLIRRGKIAPVDFPFEMGIYQNICSVLGNNPLLWLWPQEMPNGGLIFSIRPNTDPRLPFYWPPRDPDDLRPSIFSNQYKQAQQRRYEGEVDGIDSEDFYDSGSCITDSDAEYSISDEEQSMQRLMGDRVYELSGTQYRKEASRQRRQWEQGGNGMNDEEDEDDRIPLANIISRNSPGKEDKAD</sequence>
<keyword evidence="5 11" id="KW-1133">Transmembrane helix</keyword>
<keyword evidence="16" id="KW-1185">Reference proteome</keyword>
<dbReference type="Pfam" id="PF01529">
    <property type="entry name" value="DHHC"/>
    <property type="match status" value="1"/>
</dbReference>
<dbReference type="PROSITE" id="PS50216">
    <property type="entry name" value="DHHC"/>
    <property type="match status" value="1"/>
</dbReference>
<comment type="similarity">
    <text evidence="11">Belongs to the DHHC palmitoyltransferase family. PFA4 subfamily.</text>
</comment>
<dbReference type="InterPro" id="IPR001594">
    <property type="entry name" value="Palmitoyltrfase_DHHC"/>
</dbReference>
<evidence type="ECO:0000256" key="10">
    <source>
        <dbReference type="ARBA" id="ARBA00048048"/>
    </source>
</evidence>
<evidence type="ECO:0000256" key="6">
    <source>
        <dbReference type="ARBA" id="ARBA00023136"/>
    </source>
</evidence>
<dbReference type="GO" id="GO:0019706">
    <property type="term" value="F:protein-cysteine S-palmitoyltransferase activity"/>
    <property type="evidence" value="ECO:0007669"/>
    <property type="project" value="UniProtKB-UniRule"/>
</dbReference>
<dbReference type="OrthoDB" id="331948at2759"/>
<feature type="domain" description="Palmitoyltransferase DHHC" evidence="14">
    <location>
        <begin position="90"/>
        <end position="218"/>
    </location>
</feature>
<dbReference type="InterPro" id="IPR039859">
    <property type="entry name" value="PFA4/ZDH16/20/ERF2-like"/>
</dbReference>
<evidence type="ECO:0000256" key="1">
    <source>
        <dbReference type="ARBA" id="ARBA00004141"/>
    </source>
</evidence>
<keyword evidence="7 11" id="KW-0564">Palmitate</keyword>
<evidence type="ECO:0000256" key="8">
    <source>
        <dbReference type="ARBA" id="ARBA00023288"/>
    </source>
</evidence>
<dbReference type="PANTHER" id="PTHR12246">
    <property type="entry name" value="PALMITOYLTRANSFERASE ZDHHC16"/>
    <property type="match status" value="1"/>
</dbReference>
<comment type="catalytic activity">
    <reaction evidence="10 11 12">
        <text>L-cysteinyl-[protein] + hexadecanoyl-CoA = S-hexadecanoyl-L-cysteinyl-[protein] + CoA</text>
        <dbReference type="Rhea" id="RHEA:36683"/>
        <dbReference type="Rhea" id="RHEA-COMP:10131"/>
        <dbReference type="Rhea" id="RHEA-COMP:11032"/>
        <dbReference type="ChEBI" id="CHEBI:29950"/>
        <dbReference type="ChEBI" id="CHEBI:57287"/>
        <dbReference type="ChEBI" id="CHEBI:57379"/>
        <dbReference type="ChEBI" id="CHEBI:74151"/>
        <dbReference type="EC" id="2.3.1.225"/>
    </reaction>
</comment>
<name>A0A8H7BW40_9FUNG</name>
<keyword evidence="8 11" id="KW-0449">Lipoprotein</keyword>
<evidence type="ECO:0000313" key="16">
    <source>
        <dbReference type="Proteomes" id="UP000605846"/>
    </source>
</evidence>
<dbReference type="InterPro" id="IPR033682">
    <property type="entry name" value="PFA4"/>
</dbReference>
<dbReference type="EMBL" id="JABAYA010000039">
    <property type="protein sequence ID" value="KAF7728312.1"/>
    <property type="molecule type" value="Genomic_DNA"/>
</dbReference>
<evidence type="ECO:0000256" key="7">
    <source>
        <dbReference type="ARBA" id="ARBA00023139"/>
    </source>
</evidence>
<evidence type="ECO:0000259" key="14">
    <source>
        <dbReference type="Pfam" id="PF01529"/>
    </source>
</evidence>
<accession>A0A8H7BW40</accession>
<keyword evidence="3 11" id="KW-0812">Transmembrane</keyword>
<protein>
    <recommendedName>
        <fullName evidence="11">Palmitoyltransferase PFA4</fullName>
        <ecNumber evidence="11">2.3.1.225</ecNumber>
    </recommendedName>
    <alternativeName>
        <fullName evidence="11">Protein S-acyltransferase</fullName>
        <shortName evidence="11">PAT</shortName>
    </alternativeName>
    <alternativeName>
        <fullName evidence="11">Protein fatty acyltransferase 4</fullName>
    </alternativeName>
</protein>
<evidence type="ECO:0000256" key="12">
    <source>
        <dbReference type="RuleBase" id="RU079119"/>
    </source>
</evidence>
<evidence type="ECO:0000256" key="3">
    <source>
        <dbReference type="ARBA" id="ARBA00022692"/>
    </source>
</evidence>
<dbReference type="HAMAP" id="MF_03199">
    <property type="entry name" value="DHHC_PAT_PFA4"/>
    <property type="match status" value="1"/>
</dbReference>
<comment type="function">
    <text evidence="11">Mediates the reversible addition of palmitate to target proteins, thereby regulating their membrane association and biological function.</text>
</comment>
<evidence type="ECO:0000256" key="13">
    <source>
        <dbReference type="SAM" id="MobiDB-lite"/>
    </source>
</evidence>
<dbReference type="GO" id="GO:0005789">
    <property type="term" value="C:endoplasmic reticulum membrane"/>
    <property type="evidence" value="ECO:0007669"/>
    <property type="project" value="UniProtKB-SubCell"/>
</dbReference>
<keyword evidence="2 11" id="KW-0808">Transferase</keyword>
<feature type="transmembrane region" description="Helical" evidence="11 12">
    <location>
        <begin position="6"/>
        <end position="25"/>
    </location>
</feature>
<feature type="transmembrane region" description="Helical" evidence="11 12">
    <location>
        <begin position="37"/>
        <end position="56"/>
    </location>
</feature>
<evidence type="ECO:0000256" key="2">
    <source>
        <dbReference type="ARBA" id="ARBA00022679"/>
    </source>
</evidence>
<organism evidence="15 16">
    <name type="scientific">Apophysomyces ossiformis</name>
    <dbReference type="NCBI Taxonomy" id="679940"/>
    <lineage>
        <taxon>Eukaryota</taxon>
        <taxon>Fungi</taxon>
        <taxon>Fungi incertae sedis</taxon>
        <taxon>Mucoromycota</taxon>
        <taxon>Mucoromycotina</taxon>
        <taxon>Mucoromycetes</taxon>
        <taxon>Mucorales</taxon>
        <taxon>Mucorineae</taxon>
        <taxon>Mucoraceae</taxon>
        <taxon>Apophysomyces</taxon>
    </lineage>
</organism>
<reference evidence="15" key="1">
    <citation type="submission" date="2020-01" db="EMBL/GenBank/DDBJ databases">
        <title>Genome Sequencing of Three Apophysomyces-Like Fungal Strains Confirms a Novel Fungal Genus in the Mucoromycota with divergent Burkholderia-like Endosymbiotic Bacteria.</title>
        <authorList>
            <person name="Stajich J.E."/>
            <person name="Macias A.M."/>
            <person name="Carter-House D."/>
            <person name="Lovett B."/>
            <person name="Kasson L.R."/>
            <person name="Berry K."/>
            <person name="Grigoriev I."/>
            <person name="Chang Y."/>
            <person name="Spatafora J."/>
            <person name="Kasson M.T."/>
        </authorList>
    </citation>
    <scope>NUCLEOTIDE SEQUENCE</scope>
    <source>
        <strain evidence="15">NRRL A-21654</strain>
    </source>
</reference>
<keyword evidence="6 11" id="KW-0472">Membrane</keyword>
<proteinExistence type="inferred from homology"/>
<feature type="transmembrane region" description="Helical" evidence="11 12">
    <location>
        <begin position="139"/>
        <end position="158"/>
    </location>
</feature>
<evidence type="ECO:0000256" key="5">
    <source>
        <dbReference type="ARBA" id="ARBA00022989"/>
    </source>
</evidence>
<dbReference type="AlphaFoldDB" id="A0A8H7BW40"/>
<keyword evidence="4 11" id="KW-0256">Endoplasmic reticulum</keyword>
<comment type="subcellular location">
    <subcellularLocation>
        <location evidence="11">Endoplasmic reticulum membrane</location>
        <topology evidence="11">Multi-pass membrane protein</topology>
    </subcellularLocation>
    <subcellularLocation>
        <location evidence="1">Membrane</location>
        <topology evidence="1">Multi-pass membrane protein</topology>
    </subcellularLocation>
</comment>
<dbReference type="Proteomes" id="UP000605846">
    <property type="component" value="Unassembled WGS sequence"/>
</dbReference>
<comment type="domain">
    <text evidence="11 12">The DHHC domain is required for palmitoyltransferase activity.</text>
</comment>
<evidence type="ECO:0000256" key="4">
    <source>
        <dbReference type="ARBA" id="ARBA00022824"/>
    </source>
</evidence>
<keyword evidence="9 11" id="KW-0012">Acyltransferase</keyword>
<feature type="compositionally biased region" description="Basic and acidic residues" evidence="13">
    <location>
        <begin position="360"/>
        <end position="371"/>
    </location>
</feature>
<evidence type="ECO:0000256" key="9">
    <source>
        <dbReference type="ARBA" id="ARBA00023315"/>
    </source>
</evidence>